<dbReference type="Pfam" id="PF11376">
    <property type="entry name" value="DUF3179"/>
    <property type="match status" value="1"/>
</dbReference>
<accession>A0AAP3UYA9</accession>
<protein>
    <submittedName>
        <fullName evidence="2">DUF3179 domain-containing protein</fullName>
    </submittedName>
</protein>
<keyword evidence="1" id="KW-0732">Signal</keyword>
<dbReference type="Proteomes" id="UP001301140">
    <property type="component" value="Unassembled WGS sequence"/>
</dbReference>
<dbReference type="RefSeq" id="WP_327788025.1">
    <property type="nucleotide sequence ID" value="NZ_JARGEQ010000025.1"/>
</dbReference>
<dbReference type="AlphaFoldDB" id="A0AAP3UYA9"/>
<evidence type="ECO:0000313" key="2">
    <source>
        <dbReference type="EMBL" id="MDF1585580.1"/>
    </source>
</evidence>
<reference evidence="2 3" key="1">
    <citation type="submission" date="2023-03" db="EMBL/GenBank/DDBJ databases">
        <title>YIM 152171 draft genome.</title>
        <authorList>
            <person name="Yang Z."/>
        </authorList>
    </citation>
    <scope>NUCLEOTIDE SEQUENCE [LARGE SCALE GENOMIC DNA]</scope>
    <source>
        <strain evidence="2 3">YIM 152171</strain>
    </source>
</reference>
<feature type="chain" id="PRO_5043042135" evidence="1">
    <location>
        <begin position="27"/>
        <end position="333"/>
    </location>
</feature>
<proteinExistence type="predicted"/>
<evidence type="ECO:0000256" key="1">
    <source>
        <dbReference type="SAM" id="SignalP"/>
    </source>
</evidence>
<organism evidence="2 3">
    <name type="scientific">Marinimicrococcus flavescens</name>
    <dbReference type="NCBI Taxonomy" id="3031815"/>
    <lineage>
        <taxon>Bacteria</taxon>
        <taxon>Pseudomonadati</taxon>
        <taxon>Pseudomonadota</taxon>
        <taxon>Alphaproteobacteria</taxon>
        <taxon>Geminicoccales</taxon>
        <taxon>Geminicoccaceae</taxon>
        <taxon>Marinimicrococcus</taxon>
    </lineage>
</organism>
<keyword evidence="3" id="KW-1185">Reference proteome</keyword>
<dbReference type="EMBL" id="JARGEQ010000025">
    <property type="protein sequence ID" value="MDF1585580.1"/>
    <property type="molecule type" value="Genomic_DNA"/>
</dbReference>
<comment type="caution">
    <text evidence="2">The sequence shown here is derived from an EMBL/GenBank/DDBJ whole genome shotgun (WGS) entry which is preliminary data.</text>
</comment>
<sequence length="333" mass="36388">MRALARPVRICALLSGMLLALSPLLAAGPGRTAPAAWQAEWPRTDFGRHAIELGEIMSGGPPKDGIPAIDAPRFHPVGREEELAPQEPVIGLELGGLARAYPLRILMWHEIVNDRLGGVPVAVTYCPLCNAAIVFDRRVDGRVLDFGTTGKLRHSDLVMYDRQTESWWQQFSGEAVVGAMTGTRLAMLPARLESFASFTERAPHGEVLAPPEPRQRPYGSNPYVGYDSAAMPFLYRGEVPEGIAPLARVVVVGERAWSLEKLRSAGEIHLDGLRLSWRPGQVSALDAPVIAESREVGDVVVERRTDSGFEDVAHHVTFAFVFHAFHPGAAIER</sequence>
<evidence type="ECO:0000313" key="3">
    <source>
        <dbReference type="Proteomes" id="UP001301140"/>
    </source>
</evidence>
<name>A0AAP3UYA9_9PROT</name>
<gene>
    <name evidence="2" type="ORF">PZ740_04160</name>
</gene>
<feature type="signal peptide" evidence="1">
    <location>
        <begin position="1"/>
        <end position="26"/>
    </location>
</feature>
<dbReference type="InterPro" id="IPR021516">
    <property type="entry name" value="DUF3179"/>
</dbReference>